<dbReference type="Pfam" id="PF00563">
    <property type="entry name" value="EAL"/>
    <property type="match status" value="1"/>
</dbReference>
<dbReference type="InterPro" id="IPR000160">
    <property type="entry name" value="GGDEF_dom"/>
</dbReference>
<dbReference type="PANTHER" id="PTHR33121">
    <property type="entry name" value="CYCLIC DI-GMP PHOSPHODIESTERASE PDEF"/>
    <property type="match status" value="1"/>
</dbReference>
<dbReference type="Pfam" id="PF00990">
    <property type="entry name" value="GGDEF"/>
    <property type="match status" value="1"/>
</dbReference>
<dbReference type="InterPro" id="IPR050706">
    <property type="entry name" value="Cyclic-di-GMP_PDE-like"/>
</dbReference>
<sequence length="843" mass="95105">MNLLASSADFKTTQVDEASVYPIEVYFEYYEDIQNTKALDDILILENTEWQGTSSKQASFGFNSSAYWIRSSVLNQSQSVKNFIFEIDYSQLDSVNFYALKDSKLVAQLSTGDMLPFYPRDIDHPSNLFKFQLVPGESLQIFARVQTQGSLIIPVKVWEEQYFFEAAAAAQNFHFFYFGAMVFIILINFAVFVTLRERLYFYYTLAISGYLLFFATSSGHIRQLLLSDWPELNSRLFLISMPLLALFSVLFAREFLQSAKYSPKLDIALRSMRVFEIFNLLVAFFAPYDLVVRVSAVGAVFLFSVLLLAGPITSMVRKGPGIFFTIAWSSLTIGFFATSGRTSGFLPNTFFTEYAMQIGSVIEAVILTLALASRLFIERSQKIKAQAESIEQEKQRNIAQTLLTETLSKDPISKLSNRNRFEWLVQKSIDANPDERYILAVAQITRLDDITRTLGLSSTERIICSIAESLNTQHAELEGVVSFINDKGQKECVYQLSRDLFGSLMYQDAFEKNPKAFYEVLRRTAEPIEVQGLLIDLAPIYGSALYPQHGDNPAQLIRNALIALGEAPNSKEMMGVFHEELDIYDEDRLTLLTHLREALDQEQLVLYYQPKLNVNSNQVVGMEALVRWIHPTRGLIPPDEFIPLAEESGLINQLTLWAIDRAIVDMNSIKQAAYSGTVSINVSARDISKMSFVEDVKKILNRHSVAAESIYLELTETAAMEDPKVSIASLTALAEMGVNISVDDFGTGYSSLSYLQRLPAKEVKLDRSLIGEIRSSDSAAIIVKASINMAQALGYAIVAEGVEDEETREYLKEYNCDTYQGFLTCRPLPLDDIRKWLNKNYST</sequence>
<dbReference type="InterPro" id="IPR035919">
    <property type="entry name" value="EAL_sf"/>
</dbReference>
<gene>
    <name evidence="5" type="ORF">RM544_15875</name>
</gene>
<evidence type="ECO:0000256" key="2">
    <source>
        <dbReference type="ARBA" id="ARBA00022636"/>
    </source>
</evidence>
<comment type="caution">
    <text evidence="5">The sequence shown here is derived from an EMBL/GenBank/DDBJ whole genome shotgun (WGS) entry which is preliminary data.</text>
</comment>
<dbReference type="Proteomes" id="UP001249020">
    <property type="component" value="Unassembled WGS sequence"/>
</dbReference>
<proteinExistence type="predicted"/>
<dbReference type="EMBL" id="JAVRIE010000007">
    <property type="protein sequence ID" value="MDT0584027.1"/>
    <property type="molecule type" value="Genomic_DNA"/>
</dbReference>
<dbReference type="InterPro" id="IPR001633">
    <property type="entry name" value="EAL_dom"/>
</dbReference>
<evidence type="ECO:0000256" key="1">
    <source>
        <dbReference type="ARBA" id="ARBA00012282"/>
    </source>
</evidence>
<dbReference type="Pfam" id="PF07695">
    <property type="entry name" value="7TMR-DISM_7TM"/>
    <property type="match status" value="1"/>
</dbReference>
<feature type="transmembrane region" description="Helical" evidence="3">
    <location>
        <begin position="358"/>
        <end position="377"/>
    </location>
</feature>
<feature type="transmembrane region" description="Helical" evidence="3">
    <location>
        <begin position="267"/>
        <end position="285"/>
    </location>
</feature>
<dbReference type="Pfam" id="PF07696">
    <property type="entry name" value="7TMR-DISMED2"/>
    <property type="match status" value="1"/>
</dbReference>
<organism evidence="5 6">
    <name type="scientific">Brumicola blandensis</name>
    <dbReference type="NCBI Taxonomy" id="3075611"/>
    <lineage>
        <taxon>Bacteria</taxon>
        <taxon>Pseudomonadati</taxon>
        <taxon>Pseudomonadota</taxon>
        <taxon>Gammaproteobacteria</taxon>
        <taxon>Alteromonadales</taxon>
        <taxon>Alteromonadaceae</taxon>
        <taxon>Brumicola</taxon>
    </lineage>
</organism>
<name>A0AAW8R4A1_9ALTE</name>
<dbReference type="InterPro" id="IPR011622">
    <property type="entry name" value="7TMR_DISM_rcpt_extracell_dom2"/>
</dbReference>
<feature type="transmembrane region" description="Helical" evidence="3">
    <location>
        <begin position="321"/>
        <end position="338"/>
    </location>
</feature>
<dbReference type="PROSITE" id="PS50883">
    <property type="entry name" value="EAL"/>
    <property type="match status" value="1"/>
</dbReference>
<dbReference type="FunFam" id="3.20.20.450:FF:000001">
    <property type="entry name" value="Cyclic di-GMP phosphodiesterase yahA"/>
    <property type="match status" value="1"/>
</dbReference>
<keyword evidence="6" id="KW-1185">Reference proteome</keyword>
<keyword evidence="3" id="KW-0472">Membrane</keyword>
<dbReference type="SMART" id="SM00052">
    <property type="entry name" value="EAL"/>
    <property type="match status" value="1"/>
</dbReference>
<feature type="transmembrane region" description="Helical" evidence="3">
    <location>
        <begin position="175"/>
        <end position="193"/>
    </location>
</feature>
<keyword evidence="3" id="KW-1133">Transmembrane helix</keyword>
<dbReference type="SUPFAM" id="SSF55073">
    <property type="entry name" value="Nucleotide cyclase"/>
    <property type="match status" value="1"/>
</dbReference>
<evidence type="ECO:0000313" key="5">
    <source>
        <dbReference type="EMBL" id="MDT0584027.1"/>
    </source>
</evidence>
<evidence type="ECO:0000256" key="3">
    <source>
        <dbReference type="SAM" id="Phobius"/>
    </source>
</evidence>
<dbReference type="SMART" id="SM00267">
    <property type="entry name" value="GGDEF"/>
    <property type="match status" value="1"/>
</dbReference>
<evidence type="ECO:0000259" key="4">
    <source>
        <dbReference type="PROSITE" id="PS50883"/>
    </source>
</evidence>
<dbReference type="InterPro" id="IPR011623">
    <property type="entry name" value="7TMR_DISM_rcpt_extracell_dom1"/>
</dbReference>
<dbReference type="InterPro" id="IPR029787">
    <property type="entry name" value="Nucleotide_cyclase"/>
</dbReference>
<feature type="transmembrane region" description="Helical" evidence="3">
    <location>
        <begin position="291"/>
        <end position="309"/>
    </location>
</feature>
<feature type="transmembrane region" description="Helical" evidence="3">
    <location>
        <begin position="200"/>
        <end position="216"/>
    </location>
</feature>
<feature type="transmembrane region" description="Helical" evidence="3">
    <location>
        <begin position="236"/>
        <end position="255"/>
    </location>
</feature>
<dbReference type="Gene3D" id="3.20.20.450">
    <property type="entry name" value="EAL domain"/>
    <property type="match status" value="1"/>
</dbReference>
<dbReference type="GO" id="GO:0071111">
    <property type="term" value="F:cyclic-guanylate-specific phosphodiesterase activity"/>
    <property type="evidence" value="ECO:0007669"/>
    <property type="project" value="UniProtKB-EC"/>
</dbReference>
<dbReference type="CDD" id="cd01948">
    <property type="entry name" value="EAL"/>
    <property type="match status" value="1"/>
</dbReference>
<dbReference type="Gene3D" id="2.60.40.2380">
    <property type="match status" value="1"/>
</dbReference>
<dbReference type="Gene3D" id="3.30.70.270">
    <property type="match status" value="1"/>
</dbReference>
<protein>
    <recommendedName>
        <fullName evidence="1">cyclic-guanylate-specific phosphodiesterase</fullName>
        <ecNumber evidence="1">3.1.4.52</ecNumber>
    </recommendedName>
</protein>
<dbReference type="AlphaFoldDB" id="A0AAW8R4A1"/>
<keyword evidence="2" id="KW-0973">c-di-GMP</keyword>
<evidence type="ECO:0000313" key="6">
    <source>
        <dbReference type="Proteomes" id="UP001249020"/>
    </source>
</evidence>
<feature type="domain" description="EAL" evidence="4">
    <location>
        <begin position="588"/>
        <end position="841"/>
    </location>
</feature>
<dbReference type="SUPFAM" id="SSF141868">
    <property type="entry name" value="EAL domain-like"/>
    <property type="match status" value="1"/>
</dbReference>
<dbReference type="EC" id="3.1.4.52" evidence="1"/>
<dbReference type="PANTHER" id="PTHR33121:SF70">
    <property type="entry name" value="SIGNALING PROTEIN YKOW"/>
    <property type="match status" value="1"/>
</dbReference>
<accession>A0AAW8R4A1</accession>
<reference evidence="5 6" key="1">
    <citation type="submission" date="2023-09" db="EMBL/GenBank/DDBJ databases">
        <authorList>
            <person name="Rey-Velasco X."/>
        </authorList>
    </citation>
    <scope>NUCLEOTIDE SEQUENCE [LARGE SCALE GENOMIC DNA]</scope>
    <source>
        <strain evidence="5 6">W409</strain>
    </source>
</reference>
<dbReference type="RefSeq" id="WP_311362795.1">
    <property type="nucleotide sequence ID" value="NZ_JAVRIE010000007.1"/>
</dbReference>
<dbReference type="InterPro" id="IPR043128">
    <property type="entry name" value="Rev_trsase/Diguanyl_cyclase"/>
</dbReference>
<keyword evidence="3" id="KW-0812">Transmembrane</keyword>